<evidence type="ECO:0000259" key="2">
    <source>
        <dbReference type="Pfam" id="PF02867"/>
    </source>
</evidence>
<dbReference type="EMBL" id="CM007385">
    <property type="protein sequence ID" value="ONK68391.1"/>
    <property type="molecule type" value="Genomic_DNA"/>
</dbReference>
<reference evidence="4" key="1">
    <citation type="journal article" date="2017" name="Nat. Commun.">
        <title>The asparagus genome sheds light on the origin and evolution of a young Y chromosome.</title>
        <authorList>
            <person name="Harkess A."/>
            <person name="Zhou J."/>
            <person name="Xu C."/>
            <person name="Bowers J.E."/>
            <person name="Van der Hulst R."/>
            <person name="Ayyampalayam S."/>
            <person name="Mercati F."/>
            <person name="Riccardi P."/>
            <person name="McKain M.R."/>
            <person name="Kakrana A."/>
            <person name="Tang H."/>
            <person name="Ray J."/>
            <person name="Groenendijk J."/>
            <person name="Arikit S."/>
            <person name="Mathioni S.M."/>
            <person name="Nakano M."/>
            <person name="Shan H."/>
            <person name="Telgmann-Rauber A."/>
            <person name="Kanno A."/>
            <person name="Yue Z."/>
            <person name="Chen H."/>
            <person name="Li W."/>
            <person name="Chen Y."/>
            <person name="Xu X."/>
            <person name="Zhang Y."/>
            <person name="Luo S."/>
            <person name="Chen H."/>
            <person name="Gao J."/>
            <person name="Mao Z."/>
            <person name="Pires J.C."/>
            <person name="Luo M."/>
            <person name="Kudrna D."/>
            <person name="Wing R.A."/>
            <person name="Meyers B.C."/>
            <person name="Yi K."/>
            <person name="Kong H."/>
            <person name="Lavrijsen P."/>
            <person name="Sunseri F."/>
            <person name="Falavigna A."/>
            <person name="Ye Y."/>
            <person name="Leebens-Mack J.H."/>
            <person name="Chen G."/>
        </authorList>
    </citation>
    <scope>NUCLEOTIDE SEQUENCE [LARGE SCALE GENOMIC DNA]</scope>
    <source>
        <strain evidence="4">cv. DH0086</strain>
    </source>
</reference>
<evidence type="ECO:0000313" key="4">
    <source>
        <dbReference type="Proteomes" id="UP000243459"/>
    </source>
</evidence>
<dbReference type="Gramene" id="ONK68391">
    <property type="protein sequence ID" value="ONK68391"/>
    <property type="gene ID" value="A4U43_C05F10930"/>
</dbReference>
<dbReference type="SUPFAM" id="SSF56112">
    <property type="entry name" value="Protein kinase-like (PK-like)"/>
    <property type="match status" value="1"/>
</dbReference>
<dbReference type="Pfam" id="PF02867">
    <property type="entry name" value="Ribonuc_red_lgC"/>
    <property type="match status" value="1"/>
</dbReference>
<accession>A0A5P1EV65</accession>
<dbReference type="InterPro" id="IPR000788">
    <property type="entry name" value="RNR_lg_C"/>
</dbReference>
<dbReference type="PANTHER" id="PTHR11573">
    <property type="entry name" value="RIBONUCLEOSIDE-DIPHOSPHATE REDUCTASE LARGE CHAIN"/>
    <property type="match status" value="1"/>
</dbReference>
<protein>
    <recommendedName>
        <fullName evidence="2">Ribonucleotide reductase large subunit C-terminal domain-containing protein</fullName>
    </recommendedName>
</protein>
<feature type="domain" description="Ribonucleotide reductase large subunit C-terminal" evidence="2">
    <location>
        <begin position="98"/>
        <end position="278"/>
    </location>
</feature>
<dbReference type="SUPFAM" id="SSF51998">
    <property type="entry name" value="PFL-like glycyl radical enzymes"/>
    <property type="match status" value="1"/>
</dbReference>
<dbReference type="GO" id="GO:0005971">
    <property type="term" value="C:ribonucleoside-diphosphate reductase complex"/>
    <property type="evidence" value="ECO:0007669"/>
    <property type="project" value="TreeGrafter"/>
</dbReference>
<dbReference type="InterPro" id="IPR011009">
    <property type="entry name" value="Kinase-like_dom_sf"/>
</dbReference>
<proteinExistence type="inferred from homology"/>
<dbReference type="PANTHER" id="PTHR11573:SF6">
    <property type="entry name" value="RIBONUCLEOSIDE-DIPHOSPHATE REDUCTASE LARGE SUBUNIT"/>
    <property type="match status" value="1"/>
</dbReference>
<organism evidence="3 4">
    <name type="scientific">Asparagus officinalis</name>
    <name type="common">Garden asparagus</name>
    <dbReference type="NCBI Taxonomy" id="4686"/>
    <lineage>
        <taxon>Eukaryota</taxon>
        <taxon>Viridiplantae</taxon>
        <taxon>Streptophyta</taxon>
        <taxon>Embryophyta</taxon>
        <taxon>Tracheophyta</taxon>
        <taxon>Spermatophyta</taxon>
        <taxon>Magnoliopsida</taxon>
        <taxon>Liliopsida</taxon>
        <taxon>Asparagales</taxon>
        <taxon>Asparagaceae</taxon>
        <taxon>Asparagoideae</taxon>
        <taxon>Asparagus</taxon>
    </lineage>
</organism>
<dbReference type="Proteomes" id="UP000243459">
    <property type="component" value="Chromosome 5"/>
</dbReference>
<gene>
    <name evidence="3" type="ORF">A4U43_C05F10930</name>
</gene>
<evidence type="ECO:0000313" key="3">
    <source>
        <dbReference type="EMBL" id="ONK68391.1"/>
    </source>
</evidence>
<dbReference type="GO" id="GO:0005524">
    <property type="term" value="F:ATP binding"/>
    <property type="evidence" value="ECO:0007669"/>
    <property type="project" value="TreeGrafter"/>
</dbReference>
<dbReference type="GO" id="GO:0004672">
    <property type="term" value="F:protein kinase activity"/>
    <property type="evidence" value="ECO:0007669"/>
    <property type="project" value="InterPro"/>
</dbReference>
<dbReference type="InterPro" id="IPR039718">
    <property type="entry name" value="Rrm1"/>
</dbReference>
<keyword evidence="4" id="KW-1185">Reference proteome</keyword>
<dbReference type="AlphaFoldDB" id="A0A5P1EV65"/>
<name>A0A5P1EV65_ASPOF</name>
<dbReference type="Gene3D" id="3.20.70.20">
    <property type="match status" value="1"/>
</dbReference>
<evidence type="ECO:0000256" key="1">
    <source>
        <dbReference type="ARBA" id="ARBA00010406"/>
    </source>
</evidence>
<dbReference type="GO" id="GO:0004748">
    <property type="term" value="F:ribonucleoside-diphosphate reductase activity, thioredoxin disulfide as acceptor"/>
    <property type="evidence" value="ECO:0007669"/>
    <property type="project" value="TreeGrafter"/>
</dbReference>
<comment type="similarity">
    <text evidence="1">Belongs to the ribonucleoside diphosphate reductase large chain family.</text>
</comment>
<sequence length="360" mass="41420">MVEEVLLDLDEEGKEMDVRQTEKINKSPDIDFMYTKALYYALPMDYMTVAKLQTKLDGEAKQNTVRKLIDKIAQDGYLKSSGSKRLVGNAELHPEVRWNDEIRKYIPMADTCTVSLEEQRAHDLFNALWIHDFFMERVQNNGEWSLFCPNEAQGLADCWGKEFNKLYTKYDREGKAKKVVQAQNLWFEVLKPKLEHHTCYISTNSLHDLHQSLNLCTEILEYTSPTETVVCNLPSIALPRFVRDKDVPIESHPSKLVGSIGSKNRYFDFYKLAEVADFGLARLAMDAANTCHNTSNGDFWLTIIIHRYLALEYASSGKLAERPGVYSFGVVLLELITGRKLMVVRFYLHVSLLRSLPQEF</sequence>
<dbReference type="GO" id="GO:0009263">
    <property type="term" value="P:deoxyribonucleotide biosynthetic process"/>
    <property type="evidence" value="ECO:0007669"/>
    <property type="project" value="TreeGrafter"/>
</dbReference>